<protein>
    <submittedName>
        <fullName evidence="3">DNA-protecting protein DprA</fullName>
    </submittedName>
</protein>
<dbReference type="Proteomes" id="UP000824083">
    <property type="component" value="Unassembled WGS sequence"/>
</dbReference>
<comment type="caution">
    <text evidence="3">The sequence shown here is derived from an EMBL/GenBank/DDBJ whole genome shotgun (WGS) entry which is preliminary data.</text>
</comment>
<dbReference type="Pfam" id="PF02481">
    <property type="entry name" value="DNA_processg_A"/>
    <property type="match status" value="1"/>
</dbReference>
<evidence type="ECO:0000259" key="2">
    <source>
        <dbReference type="Pfam" id="PF02481"/>
    </source>
</evidence>
<dbReference type="SUPFAM" id="SSF102405">
    <property type="entry name" value="MCP/YpsA-like"/>
    <property type="match status" value="1"/>
</dbReference>
<dbReference type="PANTHER" id="PTHR43022:SF1">
    <property type="entry name" value="PROTEIN SMF"/>
    <property type="match status" value="1"/>
</dbReference>
<reference evidence="3" key="1">
    <citation type="submission" date="2020-10" db="EMBL/GenBank/DDBJ databases">
        <authorList>
            <person name="Gilroy R."/>
        </authorList>
    </citation>
    <scope>NUCLEOTIDE SEQUENCE</scope>
    <source>
        <strain evidence="3">7463</strain>
    </source>
</reference>
<gene>
    <name evidence="3" type="ORF">IAC56_05420</name>
</gene>
<dbReference type="Gene3D" id="3.40.50.450">
    <property type="match status" value="1"/>
</dbReference>
<dbReference type="AlphaFoldDB" id="A0A9D1IIT1"/>
<evidence type="ECO:0000313" key="3">
    <source>
        <dbReference type="EMBL" id="HIU37695.1"/>
    </source>
</evidence>
<reference evidence="3" key="2">
    <citation type="journal article" date="2021" name="PeerJ">
        <title>Extensive microbial diversity within the chicken gut microbiome revealed by metagenomics and culture.</title>
        <authorList>
            <person name="Gilroy R."/>
            <person name="Ravi A."/>
            <person name="Getino M."/>
            <person name="Pursley I."/>
            <person name="Horton D.L."/>
            <person name="Alikhan N.F."/>
            <person name="Baker D."/>
            <person name="Gharbi K."/>
            <person name="Hall N."/>
            <person name="Watson M."/>
            <person name="Adriaenssens E.M."/>
            <person name="Foster-Nyarko E."/>
            <person name="Jarju S."/>
            <person name="Secka A."/>
            <person name="Antonio M."/>
            <person name="Oren A."/>
            <person name="Chaudhuri R.R."/>
            <person name="La Ragione R."/>
            <person name="Hildebrand F."/>
            <person name="Pallen M.J."/>
        </authorList>
    </citation>
    <scope>NUCLEOTIDE SEQUENCE</scope>
    <source>
        <strain evidence="3">7463</strain>
    </source>
</reference>
<evidence type="ECO:0000256" key="1">
    <source>
        <dbReference type="ARBA" id="ARBA00006525"/>
    </source>
</evidence>
<dbReference type="InterPro" id="IPR003488">
    <property type="entry name" value="DprA"/>
</dbReference>
<sequence length="287" mass="31843">MLLDDQKYWLELVLTPGMNFKDCYALLKAFGLPENIFNQSLSSLMRVIPQSLAVAIYRHDDSEVQEKVFKVMDFLSKNPKARLIVPSDEDFPRKFYALSEPPLLTLAVGDVSLLNNETLSLVGTSHPSSDGQNITQNWTRALLNKDLTLVQSDQAGVENIALKTAAQFGSNPFVFVSNFREIDANFAQQLQFMSERGLFLGALGDANQIWLGRRKLLIAAVEHFVVIEAGIRSRTLSLVREAADAGRNVMAVPGSIHSPLSKGCHKLIREGARLVESVDDILEEAKN</sequence>
<dbReference type="EMBL" id="DVMY01000085">
    <property type="protein sequence ID" value="HIU37695.1"/>
    <property type="molecule type" value="Genomic_DNA"/>
</dbReference>
<dbReference type="GO" id="GO:0009294">
    <property type="term" value="P:DNA-mediated transformation"/>
    <property type="evidence" value="ECO:0007669"/>
    <property type="project" value="InterPro"/>
</dbReference>
<dbReference type="InterPro" id="IPR057666">
    <property type="entry name" value="DrpA_SLOG"/>
</dbReference>
<name>A0A9D1IIT1_9BURK</name>
<comment type="similarity">
    <text evidence="1">Belongs to the DprA/Smf family.</text>
</comment>
<evidence type="ECO:0000313" key="4">
    <source>
        <dbReference type="Proteomes" id="UP000824083"/>
    </source>
</evidence>
<organism evidence="3 4">
    <name type="scientific">Candidatus Aphodousia faecigallinarum</name>
    <dbReference type="NCBI Taxonomy" id="2840677"/>
    <lineage>
        <taxon>Bacteria</taxon>
        <taxon>Pseudomonadati</taxon>
        <taxon>Pseudomonadota</taxon>
        <taxon>Betaproteobacteria</taxon>
        <taxon>Burkholderiales</taxon>
        <taxon>Sutterellaceae</taxon>
        <taxon>Sutterellaceae incertae sedis</taxon>
        <taxon>Candidatus Aphodousia</taxon>
    </lineage>
</organism>
<proteinExistence type="inferred from homology"/>
<dbReference type="PANTHER" id="PTHR43022">
    <property type="entry name" value="PROTEIN SMF"/>
    <property type="match status" value="1"/>
</dbReference>
<feature type="domain" description="Smf/DprA SLOG" evidence="2">
    <location>
        <begin position="83"/>
        <end position="285"/>
    </location>
</feature>
<accession>A0A9D1IIT1</accession>